<evidence type="ECO:0000259" key="17">
    <source>
        <dbReference type="PROSITE" id="PS51068"/>
    </source>
</evidence>
<feature type="domain" description="FPG-type" evidence="16">
    <location>
        <begin position="240"/>
        <end position="274"/>
    </location>
</feature>
<comment type="subunit">
    <text evidence="3 15">Monomer.</text>
</comment>
<feature type="binding site" evidence="15">
    <location>
        <position position="93"/>
    </location>
    <ligand>
        <name>DNA</name>
        <dbReference type="ChEBI" id="CHEBI:16991"/>
    </ligand>
</feature>
<comment type="caution">
    <text evidence="15">Lacks conserved residue(s) required for the propagation of feature annotation.</text>
</comment>
<keyword evidence="7 15" id="KW-0378">Hydrolase</keyword>
<dbReference type="HAMAP" id="MF_00103">
    <property type="entry name" value="Fapy_DNA_glycosyl"/>
    <property type="match status" value="1"/>
</dbReference>
<protein>
    <recommendedName>
        <fullName evidence="15">Formamidopyrimidine-DNA glycosylase</fullName>
        <shortName evidence="15">Fapy-DNA glycosylase</shortName>
        <ecNumber evidence="15">3.2.2.23</ecNumber>
    </recommendedName>
    <alternativeName>
        <fullName evidence="15">DNA-(apurinic or apyrimidinic site) lyase MutM</fullName>
        <shortName evidence="15">AP lyase MutM</shortName>
        <ecNumber evidence="15">4.2.99.18</ecNumber>
    </alternativeName>
</protein>
<name>A0ABU8H848_9BACI</name>
<keyword evidence="19" id="KW-1185">Reference proteome</keyword>
<evidence type="ECO:0000313" key="19">
    <source>
        <dbReference type="Proteomes" id="UP001312865"/>
    </source>
</evidence>
<dbReference type="InterPro" id="IPR000214">
    <property type="entry name" value="Znf_DNA_glyclase/AP_lyase"/>
</dbReference>
<keyword evidence="10 15" id="KW-0234">DNA repair</keyword>
<keyword evidence="13 15" id="KW-0326">Glycosidase</keyword>
<dbReference type="EC" id="3.2.2.23" evidence="15"/>
<evidence type="ECO:0000256" key="14">
    <source>
        <dbReference type="ARBA" id="ARBA00044632"/>
    </source>
</evidence>
<dbReference type="SMART" id="SM00898">
    <property type="entry name" value="Fapy_DNA_glyco"/>
    <property type="match status" value="1"/>
</dbReference>
<dbReference type="CDD" id="cd08966">
    <property type="entry name" value="EcFpg-like_N"/>
    <property type="match status" value="1"/>
</dbReference>
<feature type="binding site" evidence="15">
    <location>
        <position position="112"/>
    </location>
    <ligand>
        <name>DNA</name>
        <dbReference type="ChEBI" id="CHEBI:16991"/>
    </ligand>
</feature>
<dbReference type="RefSeq" id="WP_336584916.1">
    <property type="nucleotide sequence ID" value="NZ_JBBAXC010000001.1"/>
</dbReference>
<comment type="similarity">
    <text evidence="2 15">Belongs to the FPG family.</text>
</comment>
<dbReference type="Pfam" id="PF06831">
    <property type="entry name" value="H2TH"/>
    <property type="match status" value="1"/>
</dbReference>
<dbReference type="EC" id="4.2.99.18" evidence="15"/>
<evidence type="ECO:0000256" key="6">
    <source>
        <dbReference type="ARBA" id="ARBA00022771"/>
    </source>
</evidence>
<dbReference type="InterPro" id="IPR010663">
    <property type="entry name" value="Znf_FPG/IleRS"/>
</dbReference>
<dbReference type="NCBIfam" id="NF002211">
    <property type="entry name" value="PRK01103.1"/>
    <property type="match status" value="1"/>
</dbReference>
<feature type="active site" description="Schiff-base intermediate with DNA" evidence="15">
    <location>
        <position position="2"/>
    </location>
</feature>
<dbReference type="PANTHER" id="PTHR22993">
    <property type="entry name" value="FORMAMIDOPYRIMIDINE-DNA GLYCOSYLASE"/>
    <property type="match status" value="1"/>
</dbReference>
<comment type="catalytic activity">
    <reaction evidence="1 15">
        <text>Hydrolysis of DNA containing ring-opened 7-methylguanine residues, releasing 2,6-diamino-4-hydroxy-5-(N-methyl)formamidopyrimidine.</text>
        <dbReference type="EC" id="3.2.2.23"/>
    </reaction>
</comment>
<dbReference type="InterPro" id="IPR020629">
    <property type="entry name" value="FPG_Glyclase"/>
</dbReference>
<dbReference type="NCBIfam" id="TIGR00577">
    <property type="entry name" value="fpg"/>
    <property type="match status" value="1"/>
</dbReference>
<organism evidence="18 19">
    <name type="scientific">Bacillus spongiae</name>
    <dbReference type="NCBI Taxonomy" id="2683610"/>
    <lineage>
        <taxon>Bacteria</taxon>
        <taxon>Bacillati</taxon>
        <taxon>Bacillota</taxon>
        <taxon>Bacilli</taxon>
        <taxon>Bacillales</taxon>
        <taxon>Bacillaceae</taxon>
        <taxon>Bacillus</taxon>
    </lineage>
</organism>
<dbReference type="SUPFAM" id="SSF81624">
    <property type="entry name" value="N-terminal domain of MutM-like DNA repair proteins"/>
    <property type="match status" value="1"/>
</dbReference>
<evidence type="ECO:0000256" key="11">
    <source>
        <dbReference type="ARBA" id="ARBA00023239"/>
    </source>
</evidence>
<evidence type="ECO:0000256" key="2">
    <source>
        <dbReference type="ARBA" id="ARBA00009409"/>
    </source>
</evidence>
<keyword evidence="5 15" id="KW-0227">DNA damage</keyword>
<gene>
    <name evidence="15 18" type="primary">mutM</name>
    <name evidence="15" type="synonym">fpg</name>
    <name evidence="18" type="ORF">WAK64_00260</name>
</gene>
<dbReference type="Pfam" id="PF01149">
    <property type="entry name" value="Fapy_DNA_glyco"/>
    <property type="match status" value="1"/>
</dbReference>
<proteinExistence type="inferred from homology"/>
<dbReference type="PANTHER" id="PTHR22993:SF9">
    <property type="entry name" value="FORMAMIDOPYRIMIDINE-DNA GLYCOSYLASE"/>
    <property type="match status" value="1"/>
</dbReference>
<evidence type="ECO:0000256" key="12">
    <source>
        <dbReference type="ARBA" id="ARBA00023268"/>
    </source>
</evidence>
<dbReference type="GO" id="GO:0008534">
    <property type="term" value="F:oxidized purine nucleobase lesion DNA N-glycosylase activity"/>
    <property type="evidence" value="ECO:0007669"/>
    <property type="project" value="UniProtKB-EC"/>
</dbReference>
<evidence type="ECO:0000256" key="1">
    <source>
        <dbReference type="ARBA" id="ARBA00001668"/>
    </source>
</evidence>
<feature type="domain" description="Formamidopyrimidine-DNA glycosylase catalytic" evidence="17">
    <location>
        <begin position="2"/>
        <end position="115"/>
    </location>
</feature>
<dbReference type="PROSITE" id="PS51066">
    <property type="entry name" value="ZF_FPG_2"/>
    <property type="match status" value="1"/>
</dbReference>
<dbReference type="InterPro" id="IPR035937">
    <property type="entry name" value="FPG_N"/>
</dbReference>
<dbReference type="SUPFAM" id="SSF57716">
    <property type="entry name" value="Glucocorticoid receptor-like (DNA-binding domain)"/>
    <property type="match status" value="1"/>
</dbReference>
<dbReference type="Proteomes" id="UP001312865">
    <property type="component" value="Unassembled WGS sequence"/>
</dbReference>
<keyword evidence="4 15" id="KW-0479">Metal-binding</keyword>
<dbReference type="InterPro" id="IPR015886">
    <property type="entry name" value="H2TH_FPG"/>
</dbReference>
<feature type="active site" description="Proton donor; for beta-elimination activity" evidence="15">
    <location>
        <position position="60"/>
    </location>
</feature>
<comment type="caution">
    <text evidence="18">The sequence shown here is derived from an EMBL/GenBank/DDBJ whole genome shotgun (WGS) entry which is preliminary data.</text>
</comment>
<keyword evidence="11 15" id="KW-0456">Lyase</keyword>
<keyword evidence="8 15" id="KW-0862">Zinc</keyword>
<evidence type="ECO:0000313" key="18">
    <source>
        <dbReference type="EMBL" id="MEI5905496.1"/>
    </source>
</evidence>
<dbReference type="Pfam" id="PF06827">
    <property type="entry name" value="zf-FPG_IleRS"/>
    <property type="match status" value="1"/>
</dbReference>
<dbReference type="PROSITE" id="PS01242">
    <property type="entry name" value="ZF_FPG_1"/>
    <property type="match status" value="1"/>
</dbReference>
<feature type="active site" description="Proton donor; for delta-elimination activity" evidence="15">
    <location>
        <position position="264"/>
    </location>
</feature>
<dbReference type="SMART" id="SM01232">
    <property type="entry name" value="H2TH"/>
    <property type="match status" value="1"/>
</dbReference>
<accession>A0ABU8H848</accession>
<dbReference type="InterPro" id="IPR010979">
    <property type="entry name" value="Ribosomal_uS13-like_H2TH"/>
</dbReference>
<evidence type="ECO:0000259" key="16">
    <source>
        <dbReference type="PROSITE" id="PS51066"/>
    </source>
</evidence>
<dbReference type="SUPFAM" id="SSF46946">
    <property type="entry name" value="S13-like H2TH domain"/>
    <property type="match status" value="1"/>
</dbReference>
<keyword evidence="12 15" id="KW-0511">Multifunctional enzyme</keyword>
<dbReference type="Gene3D" id="3.20.190.10">
    <property type="entry name" value="MutM-like, N-terminal"/>
    <property type="match status" value="1"/>
</dbReference>
<keyword evidence="6 15" id="KW-0863">Zinc-finger</keyword>
<dbReference type="EMBL" id="JBBAXC010000001">
    <property type="protein sequence ID" value="MEI5905496.1"/>
    <property type="molecule type" value="Genomic_DNA"/>
</dbReference>
<evidence type="ECO:0000256" key="3">
    <source>
        <dbReference type="ARBA" id="ARBA00011245"/>
    </source>
</evidence>
<dbReference type="InterPro" id="IPR012319">
    <property type="entry name" value="FPG_cat"/>
</dbReference>
<feature type="active site" description="Proton donor" evidence="15">
    <location>
        <position position="3"/>
    </location>
</feature>
<evidence type="ECO:0000256" key="13">
    <source>
        <dbReference type="ARBA" id="ARBA00023295"/>
    </source>
</evidence>
<evidence type="ECO:0000256" key="7">
    <source>
        <dbReference type="ARBA" id="ARBA00022801"/>
    </source>
</evidence>
<dbReference type="InterPro" id="IPR015887">
    <property type="entry name" value="DNA_glyclase_Znf_dom_DNA_BS"/>
</dbReference>
<reference evidence="18 19" key="1">
    <citation type="journal article" date="2018" name="J. Microbiol.">
        <title>Bacillus spongiae sp. nov., isolated from sponge of Jeju Island.</title>
        <authorList>
            <person name="Lee G.E."/>
            <person name="Im W.T."/>
            <person name="Park J.S."/>
        </authorList>
    </citation>
    <scope>NUCLEOTIDE SEQUENCE [LARGE SCALE GENOMIC DNA]</scope>
    <source>
        <strain evidence="18 19">135PIL107-10</strain>
    </source>
</reference>
<comment type="cofactor">
    <cofactor evidence="15">
        <name>Zn(2+)</name>
        <dbReference type="ChEBI" id="CHEBI:29105"/>
    </cofactor>
    <text evidence="15">Binds 1 zinc ion per subunit.</text>
</comment>
<dbReference type="PROSITE" id="PS51068">
    <property type="entry name" value="FPG_CAT"/>
    <property type="match status" value="1"/>
</dbReference>
<sequence length="274" mass="31213">MPELPEVETVKRTLNELITEKTIKSVSVYWSKIIKKPEEIEQFQDALIGEKIEKVRRRGKFLIIDTTHYSLVSHLRMEGKYGLYNEKDELAPHTHVIFHFVDESALRYRDVRKFGTMHLFPKGKEEESPPLSRLGPEPFSEKFSPTFLKEKLNKTERAVKAALLDQSLLVGLGNIYVDEVLFKAGVHPDRKGKSLKEDEINLLHSAIHKTLNEAVEKGGSTIRSYINSQGKIGTFQDSLYVYGRKDKPCKQCGNPISKKVTAGRGTHYCAHCQS</sequence>
<comment type="catalytic activity">
    <reaction evidence="14 15">
        <text>2'-deoxyribonucleotide-(2'-deoxyribose 5'-phosphate)-2'-deoxyribonucleotide-DNA = a 3'-end 2'-deoxyribonucleotide-(2,3-dehydro-2,3-deoxyribose 5'-phosphate)-DNA + a 5'-end 5'-phospho-2'-deoxyribonucleoside-DNA + H(+)</text>
        <dbReference type="Rhea" id="RHEA:66592"/>
        <dbReference type="Rhea" id="RHEA-COMP:13180"/>
        <dbReference type="Rhea" id="RHEA-COMP:16897"/>
        <dbReference type="Rhea" id="RHEA-COMP:17067"/>
        <dbReference type="ChEBI" id="CHEBI:15378"/>
        <dbReference type="ChEBI" id="CHEBI:136412"/>
        <dbReference type="ChEBI" id="CHEBI:157695"/>
        <dbReference type="ChEBI" id="CHEBI:167181"/>
        <dbReference type="EC" id="4.2.99.18"/>
    </reaction>
</comment>
<evidence type="ECO:0000256" key="5">
    <source>
        <dbReference type="ARBA" id="ARBA00022763"/>
    </source>
</evidence>
<evidence type="ECO:0000256" key="4">
    <source>
        <dbReference type="ARBA" id="ARBA00022723"/>
    </source>
</evidence>
<evidence type="ECO:0000256" key="9">
    <source>
        <dbReference type="ARBA" id="ARBA00023125"/>
    </source>
</evidence>
<evidence type="ECO:0000256" key="8">
    <source>
        <dbReference type="ARBA" id="ARBA00022833"/>
    </source>
</evidence>
<dbReference type="Gene3D" id="1.10.8.50">
    <property type="match status" value="1"/>
</dbReference>
<comment type="function">
    <text evidence="15">Involved in base excision repair of DNA damaged by oxidation or by mutagenic agents. Acts as DNA glycosylase that recognizes and removes damaged bases. Has a preference for oxidized purines, such as 7,8-dihydro-8-oxoguanine (8-oxoG). Has AP (apurinic/apyrimidinic) lyase activity and introduces nicks in the DNA strand. Cleaves the DNA backbone by beta-delta elimination to generate a single-strand break at the site of the removed base with both 3'- and 5'-phosphates.</text>
</comment>
<evidence type="ECO:0000256" key="15">
    <source>
        <dbReference type="HAMAP-Rule" id="MF_00103"/>
    </source>
</evidence>
<evidence type="ECO:0000256" key="10">
    <source>
        <dbReference type="ARBA" id="ARBA00023204"/>
    </source>
</evidence>
<keyword evidence="9 15" id="KW-0238">DNA-binding</keyword>